<feature type="region of interest" description="Disordered" evidence="1">
    <location>
        <begin position="343"/>
        <end position="366"/>
    </location>
</feature>
<keyword evidence="3" id="KW-1185">Reference proteome</keyword>
<evidence type="ECO:0000313" key="3">
    <source>
        <dbReference type="Proteomes" id="UP000797356"/>
    </source>
</evidence>
<proteinExistence type="predicted"/>
<sequence>MYRRRRDHTARQTDAIVCVSEAVQQPTSPCLTDIPGATSSHPEQLVSSSAPLMDNIMASRTRTRKRKSRWDQPSDMTDPDPKTLWSVEDKIVEAGSKFTKATRSQSDPGSQLEDLKKDFGTQRAENSSFDEVASVENLMQQNVDDEAPPGFGSSQKDRHPQVSSETIVVTGEVVMGCIQERFLSEVSVSYGIPLALVQQLGSTEAGGNQTHPHWLIAPGMHFYPFPPLPPYPRETSTPASPAQTSSNHNMTQAAKEIQLTKRRIEESQMTDLILPSASGQRPADFVESRPRNSHIIQRVGWPSNSSGRRFFRPQRWNNPRFQRCCLPWPREGDCHGHLSSIRKRDSGVGAENPRDGSGLCSSECKQ</sequence>
<reference evidence="2" key="1">
    <citation type="journal article" date="2017" name="Gigascience">
        <title>The genome draft of coconut (Cocos nucifera).</title>
        <authorList>
            <person name="Xiao Y."/>
            <person name="Xu P."/>
            <person name="Fan H."/>
            <person name="Baudouin L."/>
            <person name="Xia W."/>
            <person name="Bocs S."/>
            <person name="Xu J."/>
            <person name="Li Q."/>
            <person name="Guo A."/>
            <person name="Zhou L."/>
            <person name="Li J."/>
            <person name="Wu Y."/>
            <person name="Ma Z."/>
            <person name="Armero A."/>
            <person name="Issali A.E."/>
            <person name="Liu N."/>
            <person name="Peng M."/>
            <person name="Yang Y."/>
        </authorList>
    </citation>
    <scope>NUCLEOTIDE SEQUENCE</scope>
    <source>
        <tissue evidence="2">Spear leaf of Hainan Tall coconut</tissue>
    </source>
</reference>
<gene>
    <name evidence="2" type="ORF">COCNU_02G011310</name>
</gene>
<evidence type="ECO:0000256" key="1">
    <source>
        <dbReference type="SAM" id="MobiDB-lite"/>
    </source>
</evidence>
<organism evidence="2 3">
    <name type="scientific">Cocos nucifera</name>
    <name type="common">Coconut palm</name>
    <dbReference type="NCBI Taxonomy" id="13894"/>
    <lineage>
        <taxon>Eukaryota</taxon>
        <taxon>Viridiplantae</taxon>
        <taxon>Streptophyta</taxon>
        <taxon>Embryophyta</taxon>
        <taxon>Tracheophyta</taxon>
        <taxon>Spermatophyta</taxon>
        <taxon>Magnoliopsida</taxon>
        <taxon>Liliopsida</taxon>
        <taxon>Arecaceae</taxon>
        <taxon>Arecoideae</taxon>
        <taxon>Cocoseae</taxon>
        <taxon>Attaleinae</taxon>
        <taxon>Cocos</taxon>
    </lineage>
</organism>
<evidence type="ECO:0000313" key="2">
    <source>
        <dbReference type="EMBL" id="KAG1331163.1"/>
    </source>
</evidence>
<dbReference type="Proteomes" id="UP000797356">
    <property type="component" value="Chromosome 2"/>
</dbReference>
<dbReference type="OrthoDB" id="422362at2759"/>
<reference evidence="2" key="2">
    <citation type="submission" date="2019-07" db="EMBL/GenBank/DDBJ databases">
        <authorList>
            <person name="Yang Y."/>
            <person name="Bocs S."/>
            <person name="Baudouin L."/>
        </authorList>
    </citation>
    <scope>NUCLEOTIDE SEQUENCE</scope>
    <source>
        <tissue evidence="2">Spear leaf of Hainan Tall coconut</tissue>
    </source>
</reference>
<name>A0A8K0HZI0_COCNU</name>
<feature type="compositionally biased region" description="Low complexity" evidence="1">
    <location>
        <begin position="235"/>
        <end position="246"/>
    </location>
</feature>
<accession>A0A8K0HZI0</accession>
<comment type="caution">
    <text evidence="2">The sequence shown here is derived from an EMBL/GenBank/DDBJ whole genome shotgun (WGS) entry which is preliminary data.</text>
</comment>
<feature type="region of interest" description="Disordered" evidence="1">
    <location>
        <begin position="60"/>
        <end position="83"/>
    </location>
</feature>
<feature type="region of interest" description="Disordered" evidence="1">
    <location>
        <begin position="231"/>
        <end position="250"/>
    </location>
</feature>
<dbReference type="EMBL" id="CM017873">
    <property type="protein sequence ID" value="KAG1331163.1"/>
    <property type="molecule type" value="Genomic_DNA"/>
</dbReference>
<dbReference type="AlphaFoldDB" id="A0A8K0HZI0"/>
<feature type="region of interest" description="Disordered" evidence="1">
    <location>
        <begin position="143"/>
        <end position="163"/>
    </location>
</feature>
<protein>
    <submittedName>
        <fullName evidence="2">Putative Histone-lysine N-methyltransferase ASHH2</fullName>
    </submittedName>
</protein>